<sequence length="136" mass="14920">MNKNNSKTAARVLLGAGLIYAGVSHLTFARREFRAQVPDYVPLSKDDTVVYSGIAEIALGTALVIAPQKYRRAVGRIAGLFFTAVFPGNTAQYTKRRNAFGLDTDKKRLIRLLFQPALVAWALESTSPVKPTNKLP</sequence>
<evidence type="ECO:0000313" key="3">
    <source>
        <dbReference type="Proteomes" id="UP000198748"/>
    </source>
</evidence>
<dbReference type="Proteomes" id="UP000198748">
    <property type="component" value="Unassembled WGS sequence"/>
</dbReference>
<protein>
    <submittedName>
        <fullName evidence="2">Uncharacterized membrane protein</fullName>
    </submittedName>
</protein>
<name>A0A1G7MMV1_9BACT</name>
<dbReference type="EMBL" id="FNAN01000011">
    <property type="protein sequence ID" value="SDF62984.1"/>
    <property type="molecule type" value="Genomic_DNA"/>
</dbReference>
<dbReference type="OrthoDB" id="9788974at2"/>
<dbReference type="PANTHER" id="PTHR36974">
    <property type="entry name" value="MEMBRANE PROTEIN-RELATED"/>
    <property type="match status" value="1"/>
</dbReference>
<feature type="transmembrane region" description="Helical" evidence="1">
    <location>
        <begin position="12"/>
        <end position="29"/>
    </location>
</feature>
<dbReference type="RefSeq" id="WP_090153851.1">
    <property type="nucleotide sequence ID" value="NZ_FNAN01000011.1"/>
</dbReference>
<dbReference type="STRING" id="659014.SAMN04487996_111322"/>
<accession>A0A1G7MMV1</accession>
<evidence type="ECO:0000313" key="2">
    <source>
        <dbReference type="EMBL" id="SDF62984.1"/>
    </source>
</evidence>
<gene>
    <name evidence="2" type="ORF">SAMN04487996_111322</name>
</gene>
<evidence type="ECO:0000256" key="1">
    <source>
        <dbReference type="SAM" id="Phobius"/>
    </source>
</evidence>
<keyword evidence="3" id="KW-1185">Reference proteome</keyword>
<dbReference type="PANTHER" id="PTHR36974:SF1">
    <property type="entry name" value="DOXX FAMILY MEMBRANE PROTEIN"/>
    <property type="match status" value="1"/>
</dbReference>
<keyword evidence="1" id="KW-1133">Transmembrane helix</keyword>
<keyword evidence="1" id="KW-0812">Transmembrane</keyword>
<organism evidence="2 3">
    <name type="scientific">Dyadobacter soli</name>
    <dbReference type="NCBI Taxonomy" id="659014"/>
    <lineage>
        <taxon>Bacteria</taxon>
        <taxon>Pseudomonadati</taxon>
        <taxon>Bacteroidota</taxon>
        <taxon>Cytophagia</taxon>
        <taxon>Cytophagales</taxon>
        <taxon>Spirosomataceae</taxon>
        <taxon>Dyadobacter</taxon>
    </lineage>
</organism>
<keyword evidence="1" id="KW-0472">Membrane</keyword>
<feature type="transmembrane region" description="Helical" evidence="1">
    <location>
        <begin position="49"/>
        <end position="66"/>
    </location>
</feature>
<reference evidence="3" key="1">
    <citation type="submission" date="2016-10" db="EMBL/GenBank/DDBJ databases">
        <authorList>
            <person name="Varghese N."/>
            <person name="Submissions S."/>
        </authorList>
    </citation>
    <scope>NUCLEOTIDE SEQUENCE [LARGE SCALE GENOMIC DNA]</scope>
    <source>
        <strain evidence="3">DSM 25329</strain>
    </source>
</reference>
<proteinExistence type="predicted"/>
<dbReference type="AlphaFoldDB" id="A0A1G7MMV1"/>